<protein>
    <recommendedName>
        <fullName evidence="3">Orphan protein</fullName>
    </recommendedName>
</protein>
<evidence type="ECO:0008006" key="3">
    <source>
        <dbReference type="Google" id="ProtNLM"/>
    </source>
</evidence>
<gene>
    <name evidence="1" type="ORF">PAUR_b0252</name>
</gene>
<evidence type="ECO:0000313" key="1">
    <source>
        <dbReference type="EMBL" id="MBE0370265.1"/>
    </source>
</evidence>
<evidence type="ECO:0000313" key="2">
    <source>
        <dbReference type="Proteomes" id="UP000615755"/>
    </source>
</evidence>
<proteinExistence type="predicted"/>
<name>A0ABR9EJ45_9GAMM</name>
<sequence>MFRQVENFLSCLCGSELKSPGIGNYTKFLSCLCGSEQ</sequence>
<reference evidence="1 2" key="1">
    <citation type="submission" date="2015-03" db="EMBL/GenBank/DDBJ databases">
        <title>Genome sequence of Pseudoalteromonas aurantia.</title>
        <authorList>
            <person name="Xie B.-B."/>
            <person name="Rong J.-C."/>
            <person name="Qin Q.-L."/>
            <person name="Zhang Y.-Z."/>
        </authorList>
    </citation>
    <scope>NUCLEOTIDE SEQUENCE [LARGE SCALE GENOMIC DNA]</scope>
    <source>
        <strain evidence="1 2">208</strain>
    </source>
</reference>
<keyword evidence="2" id="KW-1185">Reference proteome</keyword>
<accession>A0ABR9EJ45</accession>
<dbReference type="Proteomes" id="UP000615755">
    <property type="component" value="Unassembled WGS sequence"/>
</dbReference>
<organism evidence="1 2">
    <name type="scientific">Pseudoalteromonas aurantia 208</name>
    <dbReference type="NCBI Taxonomy" id="1314867"/>
    <lineage>
        <taxon>Bacteria</taxon>
        <taxon>Pseudomonadati</taxon>
        <taxon>Pseudomonadota</taxon>
        <taxon>Gammaproteobacteria</taxon>
        <taxon>Alteromonadales</taxon>
        <taxon>Pseudoalteromonadaceae</taxon>
        <taxon>Pseudoalteromonas</taxon>
    </lineage>
</organism>
<dbReference type="EMBL" id="AQGV01000015">
    <property type="protein sequence ID" value="MBE0370265.1"/>
    <property type="molecule type" value="Genomic_DNA"/>
</dbReference>
<comment type="caution">
    <text evidence="1">The sequence shown here is derived from an EMBL/GenBank/DDBJ whole genome shotgun (WGS) entry which is preliminary data.</text>
</comment>